<dbReference type="RefSeq" id="WP_069188993.1">
    <property type="nucleotide sequence ID" value="NZ_FLYE01000023.1"/>
</dbReference>
<sequence>MTDLFNSALFLSLLFPAITVMGVVPLLRWALSGEKQEVFASLSIGLGCLMGVITAFGRVGEPFQFGMNAMAYGLGFVTIFALVYSLLFNNQILKLLSSIAAILIWVWILTGMSLELEMLIKASLAGSVLLVLSLVIGLKSRGQFVTAQNLASSVIPLIIMAATLGLFASWVGDIMARNFAIALCVVGVCALFWKIPKFAFNFQENAILPLSLSVAALGWDMWLQGHTPLLSLACLSMALFSHRAVEKLLEGRSLRIIGLQHLVLVAFCLLPVVLSLVFFDILRAL</sequence>
<feature type="transmembrane region" description="Helical" evidence="1">
    <location>
        <begin position="6"/>
        <end position="27"/>
    </location>
</feature>
<dbReference type="OrthoDB" id="8445981at2"/>
<evidence type="ECO:0000256" key="1">
    <source>
        <dbReference type="SAM" id="Phobius"/>
    </source>
</evidence>
<keyword evidence="1" id="KW-0472">Membrane</keyword>
<reference evidence="2 3" key="1">
    <citation type="submission" date="2016-07" db="EMBL/GenBank/DDBJ databases">
        <authorList>
            <person name="Lefevre C.T."/>
        </authorList>
    </citation>
    <scope>NUCLEOTIDE SEQUENCE [LARGE SCALE GENOMIC DNA]</scope>
    <source>
        <strain evidence="2">PR1</strain>
    </source>
</reference>
<dbReference type="AlphaFoldDB" id="A0A1C3RI31"/>
<dbReference type="Proteomes" id="UP000231658">
    <property type="component" value="Unassembled WGS sequence"/>
</dbReference>
<feature type="transmembrane region" description="Helical" evidence="1">
    <location>
        <begin position="150"/>
        <end position="168"/>
    </location>
</feature>
<feature type="transmembrane region" description="Helical" evidence="1">
    <location>
        <begin position="257"/>
        <end position="279"/>
    </location>
</feature>
<feature type="transmembrane region" description="Helical" evidence="1">
    <location>
        <begin position="39"/>
        <end position="57"/>
    </location>
</feature>
<feature type="transmembrane region" description="Helical" evidence="1">
    <location>
        <begin position="118"/>
        <end position="138"/>
    </location>
</feature>
<organism evidence="2 3">
    <name type="scientific">Candidatus Terasakiella magnetica</name>
    <dbReference type="NCBI Taxonomy" id="1867952"/>
    <lineage>
        <taxon>Bacteria</taxon>
        <taxon>Pseudomonadati</taxon>
        <taxon>Pseudomonadota</taxon>
        <taxon>Alphaproteobacteria</taxon>
        <taxon>Rhodospirillales</taxon>
        <taxon>Terasakiellaceae</taxon>
        <taxon>Terasakiella</taxon>
    </lineage>
</organism>
<keyword evidence="1" id="KW-0812">Transmembrane</keyword>
<feature type="transmembrane region" description="Helical" evidence="1">
    <location>
        <begin position="95"/>
        <end position="112"/>
    </location>
</feature>
<gene>
    <name evidence="2" type="ORF">MTBPR1_30311</name>
</gene>
<accession>A0A1C3RI31</accession>
<dbReference type="EMBL" id="FLYE01000023">
    <property type="protein sequence ID" value="SCA56941.1"/>
    <property type="molecule type" value="Genomic_DNA"/>
</dbReference>
<name>A0A1C3RI31_9PROT</name>
<feature type="transmembrane region" description="Helical" evidence="1">
    <location>
        <begin position="69"/>
        <end position="88"/>
    </location>
</feature>
<keyword evidence="1" id="KW-1133">Transmembrane helix</keyword>
<feature type="transmembrane region" description="Helical" evidence="1">
    <location>
        <begin position="174"/>
        <end position="193"/>
    </location>
</feature>
<dbReference type="STRING" id="1867952.MTBPR1_30311"/>
<keyword evidence="3" id="KW-1185">Reference proteome</keyword>
<evidence type="ECO:0000313" key="3">
    <source>
        <dbReference type="Proteomes" id="UP000231658"/>
    </source>
</evidence>
<proteinExistence type="predicted"/>
<feature type="transmembrane region" description="Helical" evidence="1">
    <location>
        <begin position="205"/>
        <end position="222"/>
    </location>
</feature>
<evidence type="ECO:0000313" key="2">
    <source>
        <dbReference type="EMBL" id="SCA56941.1"/>
    </source>
</evidence>
<protein>
    <submittedName>
        <fullName evidence="2">Uncharacterized protein</fullName>
    </submittedName>
</protein>